<dbReference type="AlphaFoldDB" id="A0A8X6JQY0"/>
<sequence>MFTPHSLYLVLWPFYYNNQFKTYPFNRLPYLPKYAFKLPHSRAFKGSNPIENGSRFLVLRIPFLASGVSHSYIEKDYKFVKGLPMTSRTQTVQSP</sequence>
<gene>
    <name evidence="1" type="ORF">TNCT_591421</name>
</gene>
<dbReference type="EMBL" id="BMAO01007491">
    <property type="protein sequence ID" value="GFR16326.1"/>
    <property type="molecule type" value="Genomic_DNA"/>
</dbReference>
<keyword evidence="2" id="KW-1185">Reference proteome</keyword>
<dbReference type="Proteomes" id="UP000887116">
    <property type="component" value="Unassembled WGS sequence"/>
</dbReference>
<protein>
    <submittedName>
        <fullName evidence="1">Uncharacterized protein</fullName>
    </submittedName>
</protein>
<reference evidence="1" key="1">
    <citation type="submission" date="2020-07" db="EMBL/GenBank/DDBJ databases">
        <title>Multicomponent nature underlies the extraordinary mechanical properties of spider dragline silk.</title>
        <authorList>
            <person name="Kono N."/>
            <person name="Nakamura H."/>
            <person name="Mori M."/>
            <person name="Yoshida Y."/>
            <person name="Ohtoshi R."/>
            <person name="Malay A.D."/>
            <person name="Moran D.A.P."/>
            <person name="Tomita M."/>
            <person name="Numata K."/>
            <person name="Arakawa K."/>
        </authorList>
    </citation>
    <scope>NUCLEOTIDE SEQUENCE</scope>
</reference>
<comment type="caution">
    <text evidence="1">The sequence shown here is derived from an EMBL/GenBank/DDBJ whole genome shotgun (WGS) entry which is preliminary data.</text>
</comment>
<evidence type="ECO:0000313" key="2">
    <source>
        <dbReference type="Proteomes" id="UP000887116"/>
    </source>
</evidence>
<evidence type="ECO:0000313" key="1">
    <source>
        <dbReference type="EMBL" id="GFR16326.1"/>
    </source>
</evidence>
<accession>A0A8X6JQY0</accession>
<name>A0A8X6JQY0_TRICU</name>
<proteinExistence type="predicted"/>
<organism evidence="1 2">
    <name type="scientific">Trichonephila clavata</name>
    <name type="common">Joro spider</name>
    <name type="synonym">Nephila clavata</name>
    <dbReference type="NCBI Taxonomy" id="2740835"/>
    <lineage>
        <taxon>Eukaryota</taxon>
        <taxon>Metazoa</taxon>
        <taxon>Ecdysozoa</taxon>
        <taxon>Arthropoda</taxon>
        <taxon>Chelicerata</taxon>
        <taxon>Arachnida</taxon>
        <taxon>Araneae</taxon>
        <taxon>Araneomorphae</taxon>
        <taxon>Entelegynae</taxon>
        <taxon>Araneoidea</taxon>
        <taxon>Nephilidae</taxon>
        <taxon>Trichonephila</taxon>
    </lineage>
</organism>
<feature type="non-terminal residue" evidence="1">
    <location>
        <position position="95"/>
    </location>
</feature>